<name>A0ABQ9Y9D5_9EUKA</name>
<gene>
    <name evidence="1" type="ORF">BLNAU_4594</name>
</gene>
<dbReference type="Proteomes" id="UP001281761">
    <property type="component" value="Unassembled WGS sequence"/>
</dbReference>
<protein>
    <submittedName>
        <fullName evidence="1">Uncharacterized protein</fullName>
    </submittedName>
</protein>
<evidence type="ECO:0000313" key="2">
    <source>
        <dbReference type="Proteomes" id="UP001281761"/>
    </source>
</evidence>
<dbReference type="Gene3D" id="1.25.40.990">
    <property type="match status" value="1"/>
</dbReference>
<evidence type="ECO:0000313" key="1">
    <source>
        <dbReference type="EMBL" id="KAK2960377.1"/>
    </source>
</evidence>
<comment type="caution">
    <text evidence="1">The sequence shown here is derived from an EMBL/GenBank/DDBJ whole genome shotgun (WGS) entry which is preliminary data.</text>
</comment>
<accession>A0ABQ9Y9D5</accession>
<sequence length="216" mass="24288">MKYQNLVPDLEKIKQLTATPENVASLSHKTEEVLANAYSIGFPDTVDETAFLREVFYLLSSHAALRGDAPEMIRYAQQVISLEQNDPELPEDSRSNTVKALYLLALLTQTKYSQFNLEAESLTSKERSSPEISFSMKVYDILDSNAYEQLPDARQSLPSVYFTTFFDQTCKSVPTDHHTPTPLPSTQSKEDDIIAVPVRRIIVSTLSQATAYEETV</sequence>
<reference evidence="1 2" key="1">
    <citation type="journal article" date="2022" name="bioRxiv">
        <title>Genomics of Preaxostyla Flagellates Illuminates Evolutionary Transitions and the Path Towards Mitochondrial Loss.</title>
        <authorList>
            <person name="Novak L.V.F."/>
            <person name="Treitli S.C."/>
            <person name="Pyrih J."/>
            <person name="Halakuc P."/>
            <person name="Pipaliya S.V."/>
            <person name="Vacek V."/>
            <person name="Brzon O."/>
            <person name="Soukal P."/>
            <person name="Eme L."/>
            <person name="Dacks J.B."/>
            <person name="Karnkowska A."/>
            <person name="Elias M."/>
            <person name="Hampl V."/>
        </authorList>
    </citation>
    <scope>NUCLEOTIDE SEQUENCE [LARGE SCALE GENOMIC DNA]</scope>
    <source>
        <strain evidence="1">NAU3</strain>
        <tissue evidence="1">Gut</tissue>
    </source>
</reference>
<dbReference type="EMBL" id="JARBJD010000023">
    <property type="protein sequence ID" value="KAK2960377.1"/>
    <property type="molecule type" value="Genomic_DNA"/>
</dbReference>
<organism evidence="1 2">
    <name type="scientific">Blattamonas nauphoetae</name>
    <dbReference type="NCBI Taxonomy" id="2049346"/>
    <lineage>
        <taxon>Eukaryota</taxon>
        <taxon>Metamonada</taxon>
        <taxon>Preaxostyla</taxon>
        <taxon>Oxymonadida</taxon>
        <taxon>Blattamonas</taxon>
    </lineage>
</organism>
<proteinExistence type="predicted"/>
<keyword evidence="2" id="KW-1185">Reference proteome</keyword>